<organism evidence="3 4">
    <name type="scientific">Tuber aestivum</name>
    <name type="common">summer truffle</name>
    <dbReference type="NCBI Taxonomy" id="59557"/>
    <lineage>
        <taxon>Eukaryota</taxon>
        <taxon>Fungi</taxon>
        <taxon>Dikarya</taxon>
        <taxon>Ascomycota</taxon>
        <taxon>Pezizomycotina</taxon>
        <taxon>Pezizomycetes</taxon>
        <taxon>Pezizales</taxon>
        <taxon>Tuberaceae</taxon>
        <taxon>Tuber</taxon>
    </lineage>
</organism>
<name>A0A292Q4A6_9PEZI</name>
<feature type="non-terminal residue" evidence="3">
    <location>
        <position position="1"/>
    </location>
</feature>
<accession>A0A292Q4A6</accession>
<dbReference type="Gene3D" id="3.40.50.300">
    <property type="entry name" value="P-loop containing nucleotide triphosphate hydrolases"/>
    <property type="match status" value="1"/>
</dbReference>
<dbReference type="PANTHER" id="PTHR10039:SF16">
    <property type="entry name" value="GPI INOSITOL-DEACYLASE"/>
    <property type="match status" value="1"/>
</dbReference>
<dbReference type="InterPro" id="IPR027417">
    <property type="entry name" value="P-loop_NTPase"/>
</dbReference>
<gene>
    <name evidence="3" type="ORF">GSTUAT00001350001</name>
</gene>
<keyword evidence="4" id="KW-1185">Reference proteome</keyword>
<keyword evidence="1" id="KW-0677">Repeat</keyword>
<dbReference type="EMBL" id="LN890957">
    <property type="protein sequence ID" value="CUS14619.1"/>
    <property type="molecule type" value="Genomic_DNA"/>
</dbReference>
<dbReference type="AlphaFoldDB" id="A0A292Q4A6"/>
<evidence type="ECO:0000259" key="2">
    <source>
        <dbReference type="Pfam" id="PF24883"/>
    </source>
</evidence>
<evidence type="ECO:0000313" key="4">
    <source>
        <dbReference type="Proteomes" id="UP001412239"/>
    </source>
</evidence>
<dbReference type="PANTHER" id="PTHR10039">
    <property type="entry name" value="AMELOGENIN"/>
    <property type="match status" value="1"/>
</dbReference>
<dbReference type="SUPFAM" id="SSF52540">
    <property type="entry name" value="P-loop containing nucleoside triphosphate hydrolases"/>
    <property type="match status" value="1"/>
</dbReference>
<feature type="non-terminal residue" evidence="3">
    <location>
        <position position="438"/>
    </location>
</feature>
<proteinExistence type="predicted"/>
<reference evidence="3" key="1">
    <citation type="submission" date="2015-10" db="EMBL/GenBank/DDBJ databases">
        <authorList>
            <person name="Regsiter A."/>
            <person name="william w."/>
        </authorList>
    </citation>
    <scope>NUCLEOTIDE SEQUENCE</scope>
    <source>
        <strain evidence="3">Montdore</strain>
    </source>
</reference>
<sequence length="438" mass="49088">KWLNVVDPSSNYSTALALREPGTGNWLLRGREYMDWKAGRGGVLWLHGIPGCGKSVLSATAIEDVENLCNSNDDHALAYFYFTFSDSEKQNLENMLLSIIGQLPKRPSELGLPAEVVDLYNSTGAIRKSPGTKALKDVLSRIIKGFKKTFVILDALDEFPKAIRGSLLSWIGELRADHNEGSLSILVTSRPEGDIVGSLERLDPFAISLQSSTIDPDILAYIRNSLAMKDDFRKFTPEIKSEIEEKLVSGSQGMWVIPNHRIPTYANRATCVCRFRWVDCLLRILEDCITPKSVRDALRELPKDLDSIYERILDTIPEKLKEYVGRAMNWLAFSTVPLTLGQLAEAIVIQYDVNRYGEDSENLFDIESLISICPSLISYGDARGNQSSTQESQRLRLAHFSVKEYLISERAAQASSAYYHISEDEANLRMGHACLSRI</sequence>
<dbReference type="InterPro" id="IPR056884">
    <property type="entry name" value="NPHP3-like_N"/>
</dbReference>
<evidence type="ECO:0000313" key="3">
    <source>
        <dbReference type="EMBL" id="CUS14619.1"/>
    </source>
</evidence>
<feature type="domain" description="Nephrocystin 3-like N-terminal" evidence="2">
    <location>
        <begin position="22"/>
        <end position="190"/>
    </location>
</feature>
<protein>
    <recommendedName>
        <fullName evidence="2">Nephrocystin 3-like N-terminal domain-containing protein</fullName>
    </recommendedName>
</protein>
<evidence type="ECO:0000256" key="1">
    <source>
        <dbReference type="ARBA" id="ARBA00022737"/>
    </source>
</evidence>
<dbReference type="Proteomes" id="UP001412239">
    <property type="component" value="Unassembled WGS sequence"/>
</dbReference>
<dbReference type="Pfam" id="PF24883">
    <property type="entry name" value="NPHP3_N"/>
    <property type="match status" value="1"/>
</dbReference>